<dbReference type="SUPFAM" id="SSF53474">
    <property type="entry name" value="alpha/beta-Hydrolases"/>
    <property type="match status" value="1"/>
</dbReference>
<gene>
    <name evidence="3" type="ORF">Mucpa_3681</name>
</gene>
<dbReference type="Pfam" id="PF01738">
    <property type="entry name" value="DLH"/>
    <property type="match status" value="1"/>
</dbReference>
<dbReference type="AlphaFoldDB" id="H1XZT7"/>
<dbReference type="PANTHER" id="PTHR46623">
    <property type="entry name" value="CARBOXYMETHYLENEBUTENOLIDASE-RELATED"/>
    <property type="match status" value="1"/>
</dbReference>
<reference evidence="3" key="1">
    <citation type="submission" date="2011-09" db="EMBL/GenBank/DDBJ databases">
        <title>The permanent draft genome of Mucilaginibacter paludis DSM 18603.</title>
        <authorList>
            <consortium name="US DOE Joint Genome Institute (JGI-PGF)"/>
            <person name="Lucas S."/>
            <person name="Han J."/>
            <person name="Lapidus A."/>
            <person name="Bruce D."/>
            <person name="Goodwin L."/>
            <person name="Pitluck S."/>
            <person name="Peters L."/>
            <person name="Kyrpides N."/>
            <person name="Mavromatis K."/>
            <person name="Ivanova N."/>
            <person name="Mikhailova N."/>
            <person name="Held B."/>
            <person name="Detter J.C."/>
            <person name="Tapia R."/>
            <person name="Han C."/>
            <person name="Land M."/>
            <person name="Hauser L."/>
            <person name="Markowitz V."/>
            <person name="Cheng J.-F."/>
            <person name="Hugenholtz P."/>
            <person name="Woyke T."/>
            <person name="Wu D."/>
            <person name="Tindall B."/>
            <person name="Brambilla E."/>
            <person name="Klenk H.-P."/>
            <person name="Eisen J.A."/>
        </authorList>
    </citation>
    <scope>NUCLEOTIDE SEQUENCE [LARGE SCALE GENOMIC DNA]</scope>
    <source>
        <strain evidence="3">DSM 18603</strain>
    </source>
</reference>
<dbReference type="eggNOG" id="COG0412">
    <property type="taxonomic scope" value="Bacteria"/>
</dbReference>
<dbReference type="GO" id="GO:0016787">
    <property type="term" value="F:hydrolase activity"/>
    <property type="evidence" value="ECO:0007669"/>
    <property type="project" value="UniProtKB-KW"/>
</dbReference>
<proteinExistence type="predicted"/>
<keyword evidence="4" id="KW-1185">Reference proteome</keyword>
<feature type="signal peptide" evidence="1">
    <location>
        <begin position="1"/>
        <end position="19"/>
    </location>
</feature>
<dbReference type="OrthoDB" id="9787933at2"/>
<sequence length="282" mass="30969">MKKLLLLIAVILTGSMAYSQNKGPVACCYPTATQRFAMLANNPKFVKAHPNPLPFRFQSAIAKAITYKTPDGKTAVAYELKAKKTTNNYLLVVHEYFGLNDYIKQVSEKLYNDLGNVNVIALDLYDGKVTADRNEAAKLMQSVKEDRAQAIVKGAIAYAGSKARIATIGWCFGGGWSLQTTLLAGKQAVGCVMYYGMPEQDVDKLKTLNTDVLGLFGNKDQWINPKVVATFEENMKKAGKKLTVYSYDADHAFANPSGPNYNSTAGKDAYAHTLAFLKPRLK</sequence>
<dbReference type="Proteomes" id="UP000002774">
    <property type="component" value="Chromosome"/>
</dbReference>
<name>H1XZT7_9SPHI</name>
<feature type="domain" description="Dienelactone hydrolase" evidence="2">
    <location>
        <begin position="84"/>
        <end position="279"/>
    </location>
</feature>
<dbReference type="HOGENOM" id="CLU_054590_7_2_10"/>
<dbReference type="InterPro" id="IPR002925">
    <property type="entry name" value="Dienelactn_hydro"/>
</dbReference>
<keyword evidence="1" id="KW-0732">Signal</keyword>
<protein>
    <submittedName>
        <fullName evidence="3">Dienelactone hydrolase</fullName>
    </submittedName>
</protein>
<dbReference type="EMBL" id="CM001403">
    <property type="protein sequence ID" value="EHQ27779.1"/>
    <property type="molecule type" value="Genomic_DNA"/>
</dbReference>
<dbReference type="InterPro" id="IPR051049">
    <property type="entry name" value="Dienelactone_hydrolase-like"/>
</dbReference>
<keyword evidence="3" id="KW-0378">Hydrolase</keyword>
<dbReference type="Gene3D" id="3.40.50.1820">
    <property type="entry name" value="alpha/beta hydrolase"/>
    <property type="match status" value="1"/>
</dbReference>
<dbReference type="InterPro" id="IPR029058">
    <property type="entry name" value="AB_hydrolase_fold"/>
</dbReference>
<dbReference type="STRING" id="714943.Mucpa_3681"/>
<feature type="chain" id="PRO_5003558693" evidence="1">
    <location>
        <begin position="20"/>
        <end position="282"/>
    </location>
</feature>
<organism evidence="3 4">
    <name type="scientific">Mucilaginibacter paludis DSM 18603</name>
    <dbReference type="NCBI Taxonomy" id="714943"/>
    <lineage>
        <taxon>Bacteria</taxon>
        <taxon>Pseudomonadati</taxon>
        <taxon>Bacteroidota</taxon>
        <taxon>Sphingobacteriia</taxon>
        <taxon>Sphingobacteriales</taxon>
        <taxon>Sphingobacteriaceae</taxon>
        <taxon>Mucilaginibacter</taxon>
    </lineage>
</organism>
<evidence type="ECO:0000313" key="3">
    <source>
        <dbReference type="EMBL" id="EHQ27779.1"/>
    </source>
</evidence>
<dbReference type="PANTHER" id="PTHR46623:SF6">
    <property type="entry name" value="ALPHA_BETA-HYDROLASES SUPERFAMILY PROTEIN"/>
    <property type="match status" value="1"/>
</dbReference>
<dbReference type="RefSeq" id="WP_008508365.1">
    <property type="nucleotide sequence ID" value="NZ_CM001403.1"/>
</dbReference>
<accession>H1XZT7</accession>
<evidence type="ECO:0000256" key="1">
    <source>
        <dbReference type="SAM" id="SignalP"/>
    </source>
</evidence>
<evidence type="ECO:0000259" key="2">
    <source>
        <dbReference type="Pfam" id="PF01738"/>
    </source>
</evidence>
<evidence type="ECO:0000313" key="4">
    <source>
        <dbReference type="Proteomes" id="UP000002774"/>
    </source>
</evidence>